<evidence type="ECO:0000313" key="9">
    <source>
        <dbReference type="EMBL" id="GAP41491.1"/>
    </source>
</evidence>
<sequence>MLSYIIRRLLVCIPTVFLVITLVFFAFQLIPGDAALIFAGEQASQEQIAQIRSDLGLDKPVFEQYSIYLQRLLKGDMGKSAITGRPVFLEIKSRFFNTVRLAVVATVVSSIFGIVFGTISALKREKPADYVISVLSIFGISIPSFWLALLLMYFFSVKLKLLPTTGNASLKHYIMPTIVLSVYSIAFIARMTRSSLFEILGEDYVRTAREKGMKERIVIAKHVLRNALIPVITVVGLQFGYLLGGAVVTETVFAWPGLGRLLVTSVEQRDLMVVQGVLLVFATSFVLVNLLIDLLYGLVDPRIRFN</sequence>
<keyword evidence="10" id="KW-1185">Reference proteome</keyword>
<feature type="transmembrane region" description="Helical" evidence="7">
    <location>
        <begin position="173"/>
        <end position="189"/>
    </location>
</feature>
<evidence type="ECO:0000256" key="6">
    <source>
        <dbReference type="ARBA" id="ARBA00023136"/>
    </source>
</evidence>
<feature type="domain" description="ABC transmembrane type-1" evidence="8">
    <location>
        <begin position="95"/>
        <end position="296"/>
    </location>
</feature>
<dbReference type="SUPFAM" id="SSF161098">
    <property type="entry name" value="MetI-like"/>
    <property type="match status" value="1"/>
</dbReference>
<keyword evidence="2 7" id="KW-0813">Transport</keyword>
<dbReference type="InterPro" id="IPR000515">
    <property type="entry name" value="MetI-like"/>
</dbReference>
<accession>A0A0S7BYE7</accession>
<dbReference type="CDD" id="cd06261">
    <property type="entry name" value="TM_PBP2"/>
    <property type="match status" value="1"/>
</dbReference>
<evidence type="ECO:0000256" key="5">
    <source>
        <dbReference type="ARBA" id="ARBA00022989"/>
    </source>
</evidence>
<feature type="transmembrane region" description="Helical" evidence="7">
    <location>
        <begin position="223"/>
        <end position="256"/>
    </location>
</feature>
<evidence type="ECO:0000256" key="7">
    <source>
        <dbReference type="RuleBase" id="RU363032"/>
    </source>
</evidence>
<name>A0A0S7BYE7_9CHLR</name>
<dbReference type="PANTHER" id="PTHR43163:SF6">
    <property type="entry name" value="DIPEPTIDE TRANSPORT SYSTEM PERMEASE PROTEIN DPPB-RELATED"/>
    <property type="match status" value="1"/>
</dbReference>
<dbReference type="GO" id="GO:0055085">
    <property type="term" value="P:transmembrane transport"/>
    <property type="evidence" value="ECO:0007669"/>
    <property type="project" value="InterPro"/>
</dbReference>
<dbReference type="OrthoDB" id="9772184at2"/>
<evidence type="ECO:0000259" key="8">
    <source>
        <dbReference type="PROSITE" id="PS50928"/>
    </source>
</evidence>
<evidence type="ECO:0000256" key="1">
    <source>
        <dbReference type="ARBA" id="ARBA00004651"/>
    </source>
</evidence>
<dbReference type="PROSITE" id="PS50928">
    <property type="entry name" value="ABC_TM1"/>
    <property type="match status" value="1"/>
</dbReference>
<dbReference type="RefSeq" id="WP_062282828.1">
    <property type="nucleotide sequence ID" value="NZ_DF968181.1"/>
</dbReference>
<feature type="transmembrane region" description="Helical" evidence="7">
    <location>
        <begin position="9"/>
        <end position="30"/>
    </location>
</feature>
<dbReference type="AlphaFoldDB" id="A0A0S7BYE7"/>
<dbReference type="PANTHER" id="PTHR43163">
    <property type="entry name" value="DIPEPTIDE TRANSPORT SYSTEM PERMEASE PROTEIN DPPB-RELATED"/>
    <property type="match status" value="1"/>
</dbReference>
<gene>
    <name evidence="9" type="ORF">ATC1_131481</name>
</gene>
<keyword evidence="5 7" id="KW-1133">Transmembrane helix</keyword>
<dbReference type="STRING" id="1678840.ATC1_131481"/>
<dbReference type="EMBL" id="DF968181">
    <property type="protein sequence ID" value="GAP41491.1"/>
    <property type="molecule type" value="Genomic_DNA"/>
</dbReference>
<dbReference type="InterPro" id="IPR035906">
    <property type="entry name" value="MetI-like_sf"/>
</dbReference>
<keyword evidence="6 7" id="KW-0472">Membrane</keyword>
<evidence type="ECO:0000256" key="4">
    <source>
        <dbReference type="ARBA" id="ARBA00022692"/>
    </source>
</evidence>
<dbReference type="Pfam" id="PF19300">
    <property type="entry name" value="BPD_transp_1_N"/>
    <property type="match status" value="1"/>
</dbReference>
<evidence type="ECO:0000256" key="2">
    <source>
        <dbReference type="ARBA" id="ARBA00022448"/>
    </source>
</evidence>
<keyword evidence="4 7" id="KW-0812">Transmembrane</keyword>
<dbReference type="Proteomes" id="UP000053370">
    <property type="component" value="Unassembled WGS sequence"/>
</dbReference>
<dbReference type="GO" id="GO:0005886">
    <property type="term" value="C:plasma membrane"/>
    <property type="evidence" value="ECO:0007669"/>
    <property type="project" value="UniProtKB-SubCell"/>
</dbReference>
<dbReference type="InterPro" id="IPR045621">
    <property type="entry name" value="BPD_transp_1_N"/>
</dbReference>
<feature type="transmembrane region" description="Helical" evidence="7">
    <location>
        <begin position="131"/>
        <end position="153"/>
    </location>
</feature>
<organism evidence="9">
    <name type="scientific">Flexilinea flocculi</name>
    <dbReference type="NCBI Taxonomy" id="1678840"/>
    <lineage>
        <taxon>Bacteria</taxon>
        <taxon>Bacillati</taxon>
        <taxon>Chloroflexota</taxon>
        <taxon>Anaerolineae</taxon>
        <taxon>Anaerolineales</taxon>
        <taxon>Anaerolineaceae</taxon>
        <taxon>Flexilinea</taxon>
    </lineage>
</organism>
<feature type="transmembrane region" description="Helical" evidence="7">
    <location>
        <begin position="99"/>
        <end position="119"/>
    </location>
</feature>
<keyword evidence="3" id="KW-1003">Cell membrane</keyword>
<reference evidence="9" key="1">
    <citation type="journal article" date="2015" name="Genome Announc.">
        <title>Draft Genome Sequence of Anaerolineae Strain TC1, a Novel Isolate from a Methanogenic Wastewater Treatment System.</title>
        <authorList>
            <person name="Matsuura N."/>
            <person name="Tourlousse D.M."/>
            <person name="Sun L."/>
            <person name="Toyonaga M."/>
            <person name="Kuroda K."/>
            <person name="Ohashi A."/>
            <person name="Cruz R."/>
            <person name="Yamaguchi T."/>
            <person name="Sekiguchi Y."/>
        </authorList>
    </citation>
    <scope>NUCLEOTIDE SEQUENCE [LARGE SCALE GENOMIC DNA]</scope>
    <source>
        <strain evidence="9">TC1</strain>
    </source>
</reference>
<evidence type="ECO:0000313" key="10">
    <source>
        <dbReference type="Proteomes" id="UP000053370"/>
    </source>
</evidence>
<comment type="similarity">
    <text evidence="7">Belongs to the binding-protein-dependent transport system permease family.</text>
</comment>
<dbReference type="Gene3D" id="1.10.3720.10">
    <property type="entry name" value="MetI-like"/>
    <property type="match status" value="1"/>
</dbReference>
<evidence type="ECO:0000256" key="3">
    <source>
        <dbReference type="ARBA" id="ARBA00022475"/>
    </source>
</evidence>
<dbReference type="PATRIC" id="fig|1678840.3.peg.2951"/>
<protein>
    <submittedName>
        <fullName evidence="9">ABC-type dipeptide/oligopeptide/nickel transport system, permease component</fullName>
    </submittedName>
</protein>
<proteinExistence type="inferred from homology"/>
<feature type="transmembrane region" description="Helical" evidence="7">
    <location>
        <begin position="276"/>
        <end position="299"/>
    </location>
</feature>
<dbReference type="Pfam" id="PF00528">
    <property type="entry name" value="BPD_transp_1"/>
    <property type="match status" value="1"/>
</dbReference>
<comment type="subcellular location">
    <subcellularLocation>
        <location evidence="1 7">Cell membrane</location>
        <topology evidence="1 7">Multi-pass membrane protein</topology>
    </subcellularLocation>
</comment>